<dbReference type="PANTHER" id="PTHR15077:SF10">
    <property type="entry name" value="FAS-ASSOCIATED DEATH DOMAIN PROTEIN"/>
    <property type="match status" value="1"/>
</dbReference>
<comment type="caution">
    <text evidence="14">The sequence shown here is derived from an EMBL/GenBank/DDBJ whole genome shotgun (WGS) entry which is preliminary data.</text>
</comment>
<keyword evidence="3" id="KW-0597">Phosphoprotein</keyword>
<dbReference type="GO" id="GO:0097191">
    <property type="term" value="P:extrinsic apoptotic signaling pathway"/>
    <property type="evidence" value="ECO:0007669"/>
    <property type="project" value="TreeGrafter"/>
</dbReference>
<keyword evidence="2" id="KW-0963">Cytoplasm</keyword>
<evidence type="ECO:0000256" key="3">
    <source>
        <dbReference type="ARBA" id="ARBA00022553"/>
    </source>
</evidence>
<dbReference type="PROSITE" id="PS50017">
    <property type="entry name" value="DEATH_DOMAIN"/>
    <property type="match status" value="1"/>
</dbReference>
<evidence type="ECO:0000256" key="5">
    <source>
        <dbReference type="ARBA" id="ARBA00022703"/>
    </source>
</evidence>
<evidence type="ECO:0000256" key="4">
    <source>
        <dbReference type="ARBA" id="ARBA00022588"/>
    </source>
</evidence>
<dbReference type="CDD" id="cd08336">
    <property type="entry name" value="DED_FADD"/>
    <property type="match status" value="1"/>
</dbReference>
<dbReference type="Proteomes" id="UP000237246">
    <property type="component" value="Unassembled WGS sequence"/>
</dbReference>
<keyword evidence="4" id="KW-0399">Innate immunity</keyword>
<dbReference type="InterPro" id="IPR016729">
    <property type="entry name" value="FADD"/>
</dbReference>
<dbReference type="SMART" id="SM00031">
    <property type="entry name" value="DED"/>
    <property type="match status" value="1"/>
</dbReference>
<dbReference type="PROSITE" id="PS50168">
    <property type="entry name" value="DED"/>
    <property type="match status" value="1"/>
</dbReference>
<dbReference type="FunFam" id="1.10.533.10:FF:000059">
    <property type="entry name" value="Fas-associated via death domain"/>
    <property type="match status" value="1"/>
</dbReference>
<evidence type="ECO:0000256" key="7">
    <source>
        <dbReference type="ARBA" id="ARBA00059068"/>
    </source>
</evidence>
<name>A0A2P4SAF6_BAMTH</name>
<keyword evidence="6" id="KW-0391">Immunity</keyword>
<dbReference type="Gene3D" id="1.10.533.10">
    <property type="entry name" value="Death Domain, Fas"/>
    <property type="match status" value="2"/>
</dbReference>
<dbReference type="AlphaFoldDB" id="A0A2P4SAF6"/>
<evidence type="ECO:0000256" key="6">
    <source>
        <dbReference type="ARBA" id="ARBA00022859"/>
    </source>
</evidence>
<dbReference type="GO" id="GO:0045087">
    <property type="term" value="P:innate immune response"/>
    <property type="evidence" value="ECO:0007669"/>
    <property type="project" value="UniProtKB-KW"/>
</dbReference>
<dbReference type="Pfam" id="PF00531">
    <property type="entry name" value="Death"/>
    <property type="match status" value="1"/>
</dbReference>
<dbReference type="GO" id="GO:0031265">
    <property type="term" value="C:CD95 death-inducing signaling complex"/>
    <property type="evidence" value="ECO:0007669"/>
    <property type="project" value="TreeGrafter"/>
</dbReference>
<dbReference type="Pfam" id="PF01335">
    <property type="entry name" value="DED"/>
    <property type="match status" value="1"/>
</dbReference>
<evidence type="ECO:0000256" key="8">
    <source>
        <dbReference type="ARBA" id="ARBA00066149"/>
    </source>
</evidence>
<dbReference type="GO" id="GO:0005123">
    <property type="term" value="F:death receptor binding"/>
    <property type="evidence" value="ECO:0007669"/>
    <property type="project" value="TreeGrafter"/>
</dbReference>
<keyword evidence="5" id="KW-0053">Apoptosis</keyword>
<dbReference type="InterPro" id="IPR001875">
    <property type="entry name" value="DED_dom"/>
</dbReference>
<dbReference type="PANTHER" id="PTHR15077">
    <property type="entry name" value="FAS-ASSOCIATING DEATH DOMAIN-CONTAINING PROTEIN FADD"/>
    <property type="match status" value="1"/>
</dbReference>
<accession>A0A2P4SAF6</accession>
<evidence type="ECO:0000313" key="14">
    <source>
        <dbReference type="EMBL" id="POI21065.1"/>
    </source>
</evidence>
<dbReference type="GO" id="GO:0045089">
    <property type="term" value="P:positive regulation of innate immune response"/>
    <property type="evidence" value="ECO:0007669"/>
    <property type="project" value="TreeGrafter"/>
</dbReference>
<keyword evidence="15" id="KW-1185">Reference proteome</keyword>
<proteinExistence type="predicted"/>
<sequence length="195" mass="22496">MDPFLALLNSLSASLSSSELCELKFLCKDKIGKRKLESVQSGRELFNFLMEQQLIASHNVDLLKSMFKTIKREDLISQLEQFIEEGEAGAPDERPDVKERRLQKVVIEVICENVGRDWKMLMRKLDLSDVKMDRIIAANPHDLREQLVQSLREWQKWKGKDAKVADLIKALRDCNMNLVADKAEQKLSRLNAENL</sequence>
<dbReference type="GO" id="GO:2001238">
    <property type="term" value="P:positive regulation of extrinsic apoptotic signaling pathway"/>
    <property type="evidence" value="ECO:0007669"/>
    <property type="project" value="UniProtKB-ARBA"/>
</dbReference>
<feature type="domain" description="DED" evidence="13">
    <location>
        <begin position="3"/>
        <end position="81"/>
    </location>
</feature>
<dbReference type="GO" id="GO:0001819">
    <property type="term" value="P:positive regulation of cytokine production"/>
    <property type="evidence" value="ECO:0007669"/>
    <property type="project" value="UniProtKB-ARBA"/>
</dbReference>
<evidence type="ECO:0000256" key="11">
    <source>
        <dbReference type="ARBA" id="ARBA00075696"/>
    </source>
</evidence>
<dbReference type="GO" id="GO:0005737">
    <property type="term" value="C:cytoplasm"/>
    <property type="evidence" value="ECO:0007669"/>
    <property type="project" value="UniProtKB-SubCell"/>
</dbReference>
<dbReference type="InterPro" id="IPR011029">
    <property type="entry name" value="DEATH-like_dom_sf"/>
</dbReference>
<dbReference type="FunFam" id="1.10.533.10:FF:000062">
    <property type="entry name" value="Fas-associated via death domain"/>
    <property type="match status" value="1"/>
</dbReference>
<gene>
    <name evidence="14" type="ORF">CIB84_015185</name>
</gene>
<evidence type="ECO:0000313" key="15">
    <source>
        <dbReference type="Proteomes" id="UP000237246"/>
    </source>
</evidence>
<reference evidence="14 15" key="1">
    <citation type="submission" date="2018-01" db="EMBL/GenBank/DDBJ databases">
        <title>Comparison of the Chinese Bamboo Partridge and Red Junglefowl genome sequences highlights the importance of demography in genome evolution.</title>
        <authorList>
            <person name="Tiley G.P."/>
            <person name="Kimball R.T."/>
            <person name="Braun E.L."/>
            <person name="Burleigh J.G."/>
        </authorList>
    </citation>
    <scope>NUCLEOTIDE SEQUENCE [LARGE SCALE GENOMIC DNA]</scope>
    <source>
        <strain evidence="14">RTK389</strain>
        <tissue evidence="14">Blood</tissue>
    </source>
</reference>
<dbReference type="SMART" id="SM00005">
    <property type="entry name" value="DEATH"/>
    <property type="match status" value="1"/>
</dbReference>
<organism evidence="14 15">
    <name type="scientific">Bambusicola thoracicus</name>
    <name type="common">Chinese bamboo-partridge</name>
    <name type="synonym">Perdix thoracica</name>
    <dbReference type="NCBI Taxonomy" id="9083"/>
    <lineage>
        <taxon>Eukaryota</taxon>
        <taxon>Metazoa</taxon>
        <taxon>Chordata</taxon>
        <taxon>Craniata</taxon>
        <taxon>Vertebrata</taxon>
        <taxon>Euteleostomi</taxon>
        <taxon>Archelosauria</taxon>
        <taxon>Archosauria</taxon>
        <taxon>Dinosauria</taxon>
        <taxon>Saurischia</taxon>
        <taxon>Theropoda</taxon>
        <taxon>Coelurosauria</taxon>
        <taxon>Aves</taxon>
        <taxon>Neognathae</taxon>
        <taxon>Galloanserae</taxon>
        <taxon>Galliformes</taxon>
        <taxon>Phasianidae</taxon>
        <taxon>Perdicinae</taxon>
        <taxon>Bambusicola</taxon>
    </lineage>
</organism>
<evidence type="ECO:0000259" key="13">
    <source>
        <dbReference type="PROSITE" id="PS50168"/>
    </source>
</evidence>
<dbReference type="EMBL" id="PPHD01073947">
    <property type="protein sequence ID" value="POI21065.1"/>
    <property type="molecule type" value="Genomic_DNA"/>
</dbReference>
<dbReference type="SUPFAM" id="SSF47986">
    <property type="entry name" value="DEATH domain"/>
    <property type="match status" value="2"/>
</dbReference>
<evidence type="ECO:0000256" key="9">
    <source>
        <dbReference type="ARBA" id="ARBA00069996"/>
    </source>
</evidence>
<comment type="subcellular location">
    <subcellularLocation>
        <location evidence="1">Cytoplasm</location>
    </subcellularLocation>
</comment>
<dbReference type="CDD" id="cd08306">
    <property type="entry name" value="Death_FADD"/>
    <property type="match status" value="1"/>
</dbReference>
<evidence type="ECO:0000259" key="12">
    <source>
        <dbReference type="PROSITE" id="PS50017"/>
    </source>
</evidence>
<comment type="subunit">
    <text evidence="8">Can self-associate. Component of the AIM2 PANoptosome complex, a multiprotein complex that drives inflammatory cell death (PANoptosis). Component of the death-induced signaling complex (DISC) composed of cell surface receptor FAS/CD95 or TNFRSF1A, adapter protein FADD and the CASP8 protease; recruitment of CASP8 to the complex is required for processing of CASP8 into the p18 and p10 subunits. Interacts (via death domain) with FAS (via death domain). Interacts directly (via DED domain) with NOL3 (via CARD domain); inhibits death-inducing signaling complex (DISC) assembly by inhibiting the increase in FAS-FADD binding induced by FAS activation. Interacts with CFLAR, PEA15 and MBD4. When phosphorylated, part of a complex containing HIPK3 and FAS. May interact with MAVS/IPS1. Interacts with MOCV v-CFLAR protein and PIDD1. Interacts with RIPK1 and TRADD. Interacts with stimulated TNFRSF10B. Interacts with DDX24.</text>
</comment>
<protein>
    <recommendedName>
        <fullName evidence="9">FAS-associated death domain protein</fullName>
    </recommendedName>
    <alternativeName>
        <fullName evidence="11">FAS-associating death domain-containing protein</fullName>
    </alternativeName>
    <alternativeName>
        <fullName evidence="10">Fas-associated death domain protein</fullName>
    </alternativeName>
</protein>
<evidence type="ECO:0000256" key="2">
    <source>
        <dbReference type="ARBA" id="ARBA00022490"/>
    </source>
</evidence>
<dbReference type="GO" id="GO:0030674">
    <property type="term" value="F:protein-macromolecule adaptor activity"/>
    <property type="evidence" value="ECO:0007669"/>
    <property type="project" value="UniProtKB-ARBA"/>
</dbReference>
<dbReference type="GO" id="GO:0089720">
    <property type="term" value="F:caspase binding"/>
    <property type="evidence" value="ECO:0007669"/>
    <property type="project" value="TreeGrafter"/>
</dbReference>
<comment type="function">
    <text evidence="7">Apoptotic adapter molecule that recruits caspases CASP8 or CASP10 to the activated FAS/CD95 or TNFRSF1A/TNFR-1 receptors. The resulting aggregate called the death-inducing signaling complex (DISC) performs CASP8 proteolytic activation. Active CASP8 initiates the subsequent cascade of caspases mediating apoptosis. Involved in interferon-mediated antiviral immune response, playing a role in the positive regulation of interferon signaling.</text>
</comment>
<dbReference type="OrthoDB" id="100767at2759"/>
<evidence type="ECO:0000256" key="1">
    <source>
        <dbReference type="ARBA" id="ARBA00004496"/>
    </source>
</evidence>
<feature type="domain" description="Death" evidence="12">
    <location>
        <begin position="103"/>
        <end position="187"/>
    </location>
</feature>
<dbReference type="InterPro" id="IPR000488">
    <property type="entry name" value="Death_dom"/>
</dbReference>
<evidence type="ECO:0000256" key="10">
    <source>
        <dbReference type="ARBA" id="ARBA00071128"/>
    </source>
</evidence>